<evidence type="ECO:0000313" key="1">
    <source>
        <dbReference type="EMBL" id="NLR94898.1"/>
    </source>
</evidence>
<comment type="caution">
    <text evidence="1">The sequence shown here is derived from an EMBL/GenBank/DDBJ whole genome shotgun (WGS) entry which is preliminary data.</text>
</comment>
<dbReference type="AlphaFoldDB" id="A0A7X8SRE9"/>
<reference evidence="1 2" key="1">
    <citation type="submission" date="2020-04" db="EMBL/GenBank/DDBJ databases">
        <title>Flammeovirga sp. SR4, a novel species isolated from seawater.</title>
        <authorList>
            <person name="Wang X."/>
        </authorList>
    </citation>
    <scope>NUCLEOTIDE SEQUENCE [LARGE SCALE GENOMIC DNA]</scope>
    <source>
        <strain evidence="1 2">SR4</strain>
    </source>
</reference>
<keyword evidence="2" id="KW-1185">Reference proteome</keyword>
<organism evidence="1 2">
    <name type="scientific">Flammeovirga agarivorans</name>
    <dbReference type="NCBI Taxonomy" id="2726742"/>
    <lineage>
        <taxon>Bacteria</taxon>
        <taxon>Pseudomonadati</taxon>
        <taxon>Bacteroidota</taxon>
        <taxon>Cytophagia</taxon>
        <taxon>Cytophagales</taxon>
        <taxon>Flammeovirgaceae</taxon>
        <taxon>Flammeovirga</taxon>
    </lineage>
</organism>
<proteinExistence type="predicted"/>
<accession>A0A7X8SRE9</accession>
<dbReference type="Proteomes" id="UP000585050">
    <property type="component" value="Unassembled WGS sequence"/>
</dbReference>
<gene>
    <name evidence="1" type="ORF">HGP29_27075</name>
</gene>
<sequence>MNVTDYLRRVEEVKENLKKGKSPKNTFEMEVKKNLEADNGLLALKLKLEKEVQSFTDERIEKQLEICNRTAYQKAVVDYKESAKTLDYLIERIKSDPHNPRFNMSHNKRVLEVEHTETGIEERYYFVNRTYEKRKKAIDLTHIKDKIETLWYDGVMSPQPIVSQREGQKFPKLNFRLMVALNLEWTGRFDEEMPVYKSLETGRIVSKFPKVINGLYEGVSYLSSNGNSYQVQKNGNVRSQYGNKTKLLKAATNGITQEYTDWISALHDHAFDPEIVKDKNVEDGLEVKFPEAHKALSLLKRTLKDLGISPNGEKLQFKEYPLSIKYGGVVVSPLSKDKFILSNGKVLSTEKMIDQLKRLTQKEVDQKVEQILNSKELEELAKEIY</sequence>
<protein>
    <submittedName>
        <fullName evidence="1">Uncharacterized protein</fullName>
    </submittedName>
</protein>
<dbReference type="RefSeq" id="WP_168885608.1">
    <property type="nucleotide sequence ID" value="NZ_JABAIL010000016.1"/>
</dbReference>
<evidence type="ECO:0000313" key="2">
    <source>
        <dbReference type="Proteomes" id="UP000585050"/>
    </source>
</evidence>
<dbReference type="EMBL" id="JABAIL010000016">
    <property type="protein sequence ID" value="NLR94898.1"/>
    <property type="molecule type" value="Genomic_DNA"/>
</dbReference>
<name>A0A7X8SRE9_9BACT</name>